<protein>
    <recommendedName>
        <fullName evidence="4">DUF4412 domain-containing protein</fullName>
    </recommendedName>
</protein>
<organism evidence="2 3">
    <name type="scientific">Methylogaea oryzae</name>
    <dbReference type="NCBI Taxonomy" id="1295382"/>
    <lineage>
        <taxon>Bacteria</taxon>
        <taxon>Pseudomonadati</taxon>
        <taxon>Pseudomonadota</taxon>
        <taxon>Gammaproteobacteria</taxon>
        <taxon>Methylococcales</taxon>
        <taxon>Methylococcaceae</taxon>
        <taxon>Methylogaea</taxon>
    </lineage>
</organism>
<proteinExistence type="predicted"/>
<dbReference type="EMBL" id="AP019782">
    <property type="protein sequence ID" value="BBL71728.1"/>
    <property type="molecule type" value="Genomic_DNA"/>
</dbReference>
<keyword evidence="3" id="KW-1185">Reference proteome</keyword>
<dbReference type="AlphaFoldDB" id="A0A8D5AHR4"/>
<evidence type="ECO:0000313" key="3">
    <source>
        <dbReference type="Proteomes" id="UP000824988"/>
    </source>
</evidence>
<keyword evidence="1" id="KW-0732">Signal</keyword>
<name>A0A8D5AHR4_9GAMM</name>
<dbReference type="KEGG" id="moz:MoryE10_23340"/>
<accession>A0A8D5AHR4</accession>
<reference evidence="2" key="1">
    <citation type="submission" date="2019-06" db="EMBL/GenBank/DDBJ databases">
        <title>Complete genome sequence of Methylogaea oryzae strain JCM16910.</title>
        <authorList>
            <person name="Asakawa S."/>
        </authorList>
    </citation>
    <scope>NUCLEOTIDE SEQUENCE</scope>
    <source>
        <strain evidence="2">E10</strain>
    </source>
</reference>
<feature type="chain" id="PRO_5034932118" description="DUF4412 domain-containing protein" evidence="1">
    <location>
        <begin position="24"/>
        <end position="280"/>
    </location>
</feature>
<feature type="signal peptide" evidence="1">
    <location>
        <begin position="1"/>
        <end position="23"/>
    </location>
</feature>
<evidence type="ECO:0008006" key="4">
    <source>
        <dbReference type="Google" id="ProtNLM"/>
    </source>
</evidence>
<evidence type="ECO:0000256" key="1">
    <source>
        <dbReference type="SAM" id="SignalP"/>
    </source>
</evidence>
<evidence type="ECO:0000313" key="2">
    <source>
        <dbReference type="EMBL" id="BBL71728.1"/>
    </source>
</evidence>
<gene>
    <name evidence="2" type="ORF">MoryE10_23340</name>
</gene>
<dbReference type="Proteomes" id="UP000824988">
    <property type="component" value="Chromosome"/>
</dbReference>
<sequence length="280" mass="30155">MKSLYRLSGAIAMALTVAQPALADAVINLNVSQQNPKAQSGEPVRLLVHEGKVLLGMPAAAEGKDLRFDRAQNLFHVIDHRRRNVMAVDEAAVIQLTDQAQAMLMMARGFSEQLSLLPPKQRAKLEKMIGGEGALAQLNKPNNGKMTGKQSFHANGGKVVGGISCQRLEVLGNGGKLAELCLAKAGSTPLAEQDYATLEAMRQQAQRLAQRAAPLAQQFGFPLPPLDDAKLSGLPVEMRNLSGNNRETVTLTQISSEAVSPQSVELPADYKTRPLSAWKF</sequence>
<dbReference type="RefSeq" id="WP_156302263.1">
    <property type="nucleotide sequence ID" value="NZ_AP019782.1"/>
</dbReference>